<dbReference type="GO" id="GO:0008270">
    <property type="term" value="F:zinc ion binding"/>
    <property type="evidence" value="ECO:0007669"/>
    <property type="project" value="UniProtKB-KW"/>
</dbReference>
<dbReference type="AlphaFoldDB" id="A0A8J2S367"/>
<dbReference type="GO" id="GO:0061630">
    <property type="term" value="F:ubiquitin protein ligase activity"/>
    <property type="evidence" value="ECO:0007669"/>
    <property type="project" value="TreeGrafter"/>
</dbReference>
<organism evidence="7 8">
    <name type="scientific">Pelagomonas calceolata</name>
    <dbReference type="NCBI Taxonomy" id="35677"/>
    <lineage>
        <taxon>Eukaryota</taxon>
        <taxon>Sar</taxon>
        <taxon>Stramenopiles</taxon>
        <taxon>Ochrophyta</taxon>
        <taxon>Pelagophyceae</taxon>
        <taxon>Pelagomonadales</taxon>
        <taxon>Pelagomonadaceae</taxon>
        <taxon>Pelagomonas</taxon>
    </lineage>
</organism>
<dbReference type="Gene3D" id="3.30.40.10">
    <property type="entry name" value="Zinc/RING finger domain, C3HC4 (zinc finger)"/>
    <property type="match status" value="1"/>
</dbReference>
<protein>
    <recommendedName>
        <fullName evidence="6">RING-type domain-containing protein</fullName>
    </recommendedName>
</protein>
<dbReference type="GO" id="GO:0006511">
    <property type="term" value="P:ubiquitin-dependent protein catabolic process"/>
    <property type="evidence" value="ECO:0007669"/>
    <property type="project" value="TreeGrafter"/>
</dbReference>
<keyword evidence="8" id="KW-1185">Reference proteome</keyword>
<dbReference type="OrthoDB" id="62012at2759"/>
<gene>
    <name evidence="7" type="ORF">PECAL_1P04550</name>
</gene>
<dbReference type="InterPro" id="IPR051438">
    <property type="entry name" value="RNF_E3_ubiq-protein_ligase"/>
</dbReference>
<evidence type="ECO:0000256" key="5">
    <source>
        <dbReference type="SAM" id="MobiDB-lite"/>
    </source>
</evidence>
<evidence type="ECO:0000256" key="2">
    <source>
        <dbReference type="ARBA" id="ARBA00022771"/>
    </source>
</evidence>
<dbReference type="InterPro" id="IPR017907">
    <property type="entry name" value="Znf_RING_CS"/>
</dbReference>
<dbReference type="PANTHER" id="PTHR46016:SF1">
    <property type="entry name" value="RING-TYPE DOMAIN-CONTAINING PROTEIN"/>
    <property type="match status" value="1"/>
</dbReference>
<feature type="region of interest" description="Disordered" evidence="5">
    <location>
        <begin position="165"/>
        <end position="200"/>
    </location>
</feature>
<feature type="domain" description="RING-type" evidence="6">
    <location>
        <begin position="20"/>
        <end position="58"/>
    </location>
</feature>
<dbReference type="InterPro" id="IPR001841">
    <property type="entry name" value="Znf_RING"/>
</dbReference>
<accession>A0A8J2S367</accession>
<dbReference type="SMART" id="SM00184">
    <property type="entry name" value="RING"/>
    <property type="match status" value="1"/>
</dbReference>
<dbReference type="Pfam" id="PF13923">
    <property type="entry name" value="zf-C3HC4_2"/>
    <property type="match status" value="1"/>
</dbReference>
<reference evidence="7" key="1">
    <citation type="submission" date="2021-11" db="EMBL/GenBank/DDBJ databases">
        <authorList>
            <consortium name="Genoscope - CEA"/>
            <person name="William W."/>
        </authorList>
    </citation>
    <scope>NUCLEOTIDE SEQUENCE</scope>
</reference>
<dbReference type="PROSITE" id="PS00518">
    <property type="entry name" value="ZF_RING_1"/>
    <property type="match status" value="1"/>
</dbReference>
<comment type="caution">
    <text evidence="7">The sequence shown here is derived from an EMBL/GenBank/DDBJ whole genome shotgun (WGS) entry which is preliminary data.</text>
</comment>
<evidence type="ECO:0000256" key="4">
    <source>
        <dbReference type="PROSITE-ProRule" id="PRU00175"/>
    </source>
</evidence>
<evidence type="ECO:0000313" key="7">
    <source>
        <dbReference type="EMBL" id="CAH0364103.1"/>
    </source>
</evidence>
<evidence type="ECO:0000313" key="8">
    <source>
        <dbReference type="Proteomes" id="UP000789595"/>
    </source>
</evidence>
<dbReference type="PROSITE" id="PS50089">
    <property type="entry name" value="ZF_RING_2"/>
    <property type="match status" value="1"/>
</dbReference>
<evidence type="ECO:0000256" key="1">
    <source>
        <dbReference type="ARBA" id="ARBA00022723"/>
    </source>
</evidence>
<sequence>MGRDAELFVDAAAISRHLLCSICHGVLERPVQTACEHLFCEDCLLAWLCRKATCPVCQAVTEPEAVKRAPRAIVGLIDDLEVRCDHCDCDWTGALDKLNAHLDECCHAPRAELLQRLSAKQRQLDDARRTIADRDREIVRLEAALKARRDGSARDADNARRRLRQLERDADEDPRRSPGTTQSQRSLRRERFRKARSDRATDVTRIMSLRDSLETLRLHAADEEPTGDRC</sequence>
<evidence type="ECO:0000256" key="3">
    <source>
        <dbReference type="ARBA" id="ARBA00022833"/>
    </source>
</evidence>
<dbReference type="InterPro" id="IPR013083">
    <property type="entry name" value="Znf_RING/FYVE/PHD"/>
</dbReference>
<dbReference type="EMBL" id="CAKKNE010000001">
    <property type="protein sequence ID" value="CAH0364103.1"/>
    <property type="molecule type" value="Genomic_DNA"/>
</dbReference>
<feature type="compositionally biased region" description="Basic and acidic residues" evidence="5">
    <location>
        <begin position="165"/>
        <end position="176"/>
    </location>
</feature>
<keyword evidence="1" id="KW-0479">Metal-binding</keyword>
<dbReference type="Proteomes" id="UP000789595">
    <property type="component" value="Unassembled WGS sequence"/>
</dbReference>
<keyword evidence="2 4" id="KW-0863">Zinc-finger</keyword>
<proteinExistence type="predicted"/>
<keyword evidence="3" id="KW-0862">Zinc</keyword>
<evidence type="ECO:0000259" key="6">
    <source>
        <dbReference type="PROSITE" id="PS50089"/>
    </source>
</evidence>
<dbReference type="SUPFAM" id="SSF57850">
    <property type="entry name" value="RING/U-box"/>
    <property type="match status" value="1"/>
</dbReference>
<dbReference type="GO" id="GO:0000209">
    <property type="term" value="P:protein polyubiquitination"/>
    <property type="evidence" value="ECO:0007669"/>
    <property type="project" value="TreeGrafter"/>
</dbReference>
<name>A0A8J2S367_9STRA</name>
<dbReference type="PANTHER" id="PTHR46016">
    <property type="entry name" value="ZINC FINGER, RING/FYVE/PHD-TYPE"/>
    <property type="match status" value="1"/>
</dbReference>